<accession>A0A068R4K0</accession>
<reference evidence="1 2" key="1">
    <citation type="submission" date="2013-07" db="EMBL/GenBank/DDBJ databases">
        <authorList>
            <person name="Genoscope - CEA"/>
        </authorList>
    </citation>
    <scope>NUCLEOTIDE SEQUENCE [LARGE SCALE GENOMIC DNA]</scope>
    <source>
        <strain evidence="1 2">G6</strain>
    </source>
</reference>
<protein>
    <submittedName>
        <fullName evidence="1">Putative halovibrin</fullName>
    </submittedName>
</protein>
<dbReference type="OrthoDB" id="6766953at2"/>
<dbReference type="STRING" id="1354304.XPG1_2471"/>
<keyword evidence="2" id="KW-1185">Reference proteome</keyword>
<dbReference type="EMBL" id="FO704551">
    <property type="protein sequence ID" value="CDG22123.1"/>
    <property type="molecule type" value="Genomic_DNA"/>
</dbReference>
<dbReference type="Proteomes" id="UP000032735">
    <property type="component" value="Chromosome"/>
</dbReference>
<dbReference type="KEGG" id="xpo:XPG1_2471"/>
<dbReference type="AlphaFoldDB" id="A0A068R4K0"/>
<dbReference type="RefSeq" id="WP_157879481.1">
    <property type="nucleotide sequence ID" value="NZ_FO704551.1"/>
</dbReference>
<evidence type="ECO:0000313" key="1">
    <source>
        <dbReference type="EMBL" id="CDG22123.1"/>
    </source>
</evidence>
<proteinExistence type="predicted"/>
<gene>
    <name evidence="1" type="ORF">XPG1_2471</name>
</gene>
<name>A0A068R4K0_9GAMM</name>
<dbReference type="HOGENOM" id="CLU_041659_1_0_6"/>
<evidence type="ECO:0000313" key="2">
    <source>
        <dbReference type="Proteomes" id="UP000032735"/>
    </source>
</evidence>
<sequence>MHTPYDCGDDASPAFLCSGVLLRGIVASDNYHSWNPSPHSQKSGGVSFSYLRHDAKVIEFANDYKNGFIFSPYYTNPNSVNPINDKIRPQVLCYFPIDGDTFDRKDKGCGAYVMGNYSSTPCQSQGITTAKQWVKQYYSIHKNNKYQCGFDVRRNAAAFMQGIKVRSLFDLPLNNELILATWDQNIPDKLPISAFFYRVGGLKDAQHDQKDFYKVTGKIIPIIRIDLPSDKNQDIKFSYSQEDQSIFPKN</sequence>
<organism evidence="1 2">
    <name type="scientific">Xenorhabdus poinarii G6</name>
    <dbReference type="NCBI Taxonomy" id="1354304"/>
    <lineage>
        <taxon>Bacteria</taxon>
        <taxon>Pseudomonadati</taxon>
        <taxon>Pseudomonadota</taxon>
        <taxon>Gammaproteobacteria</taxon>
        <taxon>Enterobacterales</taxon>
        <taxon>Morganellaceae</taxon>
        <taxon>Xenorhabdus</taxon>
    </lineage>
</organism>